<evidence type="ECO:0000313" key="2">
    <source>
        <dbReference type="Proteomes" id="UP000319882"/>
    </source>
</evidence>
<gene>
    <name evidence="1" type="primary">75</name>
    <name evidence="1" type="ORF">SEA_WHACK_75</name>
</gene>
<dbReference type="EMBL" id="MK967393">
    <property type="protein sequence ID" value="QDM57138.1"/>
    <property type="molecule type" value="Genomic_DNA"/>
</dbReference>
<evidence type="ECO:0000313" key="1">
    <source>
        <dbReference type="EMBL" id="QDM57138.1"/>
    </source>
</evidence>
<dbReference type="GeneID" id="55618886"/>
<accession>A0A515MKD9</accession>
<sequence length="77" mass="8830">MTETLVSLAEREFTPEEHQQFSDWLRTMPYKDRCELLDVLVEMNRSVLVYVAPFDADKVIDDLVAGYAVQLDHLAAA</sequence>
<keyword evidence="2" id="KW-1185">Reference proteome</keyword>
<organism evidence="1 2">
    <name type="scientific">Rhodococcus phage Whack</name>
    <dbReference type="NCBI Taxonomy" id="2591132"/>
    <lineage>
        <taxon>Viruses</taxon>
        <taxon>Duplodnaviria</taxon>
        <taxon>Heunggongvirae</taxon>
        <taxon>Uroviricota</taxon>
        <taxon>Caudoviricetes</taxon>
        <taxon>Whackvirus</taxon>
        <taxon>Whackvirus whack</taxon>
    </lineage>
</organism>
<dbReference type="Proteomes" id="UP000319882">
    <property type="component" value="Segment"/>
</dbReference>
<name>A0A515MKD9_9CAUD</name>
<dbReference type="RefSeq" id="YP_009848465.1">
    <property type="nucleotide sequence ID" value="NC_048784.1"/>
</dbReference>
<reference evidence="1 2" key="1">
    <citation type="submission" date="2019-05" db="EMBL/GenBank/DDBJ databases">
        <authorList>
            <person name="Beaulieu J."/>
            <person name="Cox M."/>
            <person name="Nazim E."/>
            <person name="Robinson Z."/>
            <person name="Molloy S.D."/>
            <person name="Garlena R.A."/>
            <person name="Russell D.A."/>
            <person name="Pope W.H."/>
            <person name="Jacobs-Sera D."/>
            <person name="Hatfull G.F."/>
        </authorList>
    </citation>
    <scope>NUCLEOTIDE SEQUENCE [LARGE SCALE GENOMIC DNA]</scope>
</reference>
<protein>
    <submittedName>
        <fullName evidence="1">Uncharacterized protein</fullName>
    </submittedName>
</protein>
<dbReference type="KEGG" id="vg:55618886"/>
<proteinExistence type="predicted"/>